<accession>A0A6A6C6E6</accession>
<dbReference type="InterPro" id="IPR042241">
    <property type="entry name" value="GCP_C_sf"/>
</dbReference>
<keyword evidence="2 5" id="KW-0963">Cytoplasm</keyword>
<dbReference type="InterPro" id="IPR040457">
    <property type="entry name" value="GCP_C"/>
</dbReference>
<organism evidence="8 9">
    <name type="scientific">Zasmidium cellare ATCC 36951</name>
    <dbReference type="NCBI Taxonomy" id="1080233"/>
    <lineage>
        <taxon>Eukaryota</taxon>
        <taxon>Fungi</taxon>
        <taxon>Dikarya</taxon>
        <taxon>Ascomycota</taxon>
        <taxon>Pezizomycotina</taxon>
        <taxon>Dothideomycetes</taxon>
        <taxon>Dothideomycetidae</taxon>
        <taxon>Mycosphaerellales</taxon>
        <taxon>Mycosphaerellaceae</taxon>
        <taxon>Zasmidium</taxon>
    </lineage>
</organism>
<dbReference type="InterPro" id="IPR007259">
    <property type="entry name" value="GCP"/>
</dbReference>
<dbReference type="GO" id="GO:0000278">
    <property type="term" value="P:mitotic cell cycle"/>
    <property type="evidence" value="ECO:0007669"/>
    <property type="project" value="TreeGrafter"/>
</dbReference>
<feature type="domain" description="Gamma tubulin complex component protein N-terminal" evidence="7">
    <location>
        <begin position="95"/>
        <end position="268"/>
    </location>
</feature>
<protein>
    <recommendedName>
        <fullName evidence="5">Spindle pole body component</fullName>
    </recommendedName>
</protein>
<name>A0A6A6C6E6_ZASCE</name>
<feature type="domain" description="Gamma tubulin complex component C-terminal" evidence="6">
    <location>
        <begin position="430"/>
        <end position="779"/>
    </location>
</feature>
<dbReference type="Pfam" id="PF04130">
    <property type="entry name" value="GCP_C_terminal"/>
    <property type="match status" value="1"/>
</dbReference>
<evidence type="ECO:0000256" key="1">
    <source>
        <dbReference type="ARBA" id="ARBA00010337"/>
    </source>
</evidence>
<comment type="similarity">
    <text evidence="1 5">Belongs to the TUBGCP family.</text>
</comment>
<keyword evidence="3 5" id="KW-0493">Microtubule</keyword>
<dbReference type="Proteomes" id="UP000799537">
    <property type="component" value="Unassembled WGS sequence"/>
</dbReference>
<reference evidence="8" key="1">
    <citation type="journal article" date="2020" name="Stud. Mycol.">
        <title>101 Dothideomycetes genomes: a test case for predicting lifestyles and emergence of pathogens.</title>
        <authorList>
            <person name="Haridas S."/>
            <person name="Albert R."/>
            <person name="Binder M."/>
            <person name="Bloem J."/>
            <person name="Labutti K."/>
            <person name="Salamov A."/>
            <person name="Andreopoulos B."/>
            <person name="Baker S."/>
            <person name="Barry K."/>
            <person name="Bills G."/>
            <person name="Bluhm B."/>
            <person name="Cannon C."/>
            <person name="Castanera R."/>
            <person name="Culley D."/>
            <person name="Daum C."/>
            <person name="Ezra D."/>
            <person name="Gonzalez J."/>
            <person name="Henrissat B."/>
            <person name="Kuo A."/>
            <person name="Liang C."/>
            <person name="Lipzen A."/>
            <person name="Lutzoni F."/>
            <person name="Magnuson J."/>
            <person name="Mondo S."/>
            <person name="Nolan M."/>
            <person name="Ohm R."/>
            <person name="Pangilinan J."/>
            <person name="Park H.-J."/>
            <person name="Ramirez L."/>
            <person name="Alfaro M."/>
            <person name="Sun H."/>
            <person name="Tritt A."/>
            <person name="Yoshinaga Y."/>
            <person name="Zwiers L.-H."/>
            <person name="Turgeon B."/>
            <person name="Goodwin S."/>
            <person name="Spatafora J."/>
            <person name="Crous P."/>
            <person name="Grigoriev I."/>
        </authorList>
    </citation>
    <scope>NUCLEOTIDE SEQUENCE</scope>
    <source>
        <strain evidence="8">ATCC 36951</strain>
    </source>
</reference>
<dbReference type="GO" id="GO:0031122">
    <property type="term" value="P:cytoplasmic microtubule organization"/>
    <property type="evidence" value="ECO:0007669"/>
    <property type="project" value="TreeGrafter"/>
</dbReference>
<dbReference type="GO" id="GO:0005816">
    <property type="term" value="C:spindle pole body"/>
    <property type="evidence" value="ECO:0007669"/>
    <property type="project" value="UniProtKB-ARBA"/>
</dbReference>
<dbReference type="GO" id="GO:0051321">
    <property type="term" value="P:meiotic cell cycle"/>
    <property type="evidence" value="ECO:0007669"/>
    <property type="project" value="TreeGrafter"/>
</dbReference>
<evidence type="ECO:0000256" key="3">
    <source>
        <dbReference type="ARBA" id="ARBA00022701"/>
    </source>
</evidence>
<dbReference type="InterPro" id="IPR041470">
    <property type="entry name" value="GCP_N"/>
</dbReference>
<dbReference type="GO" id="GO:0000930">
    <property type="term" value="C:gamma-tubulin complex"/>
    <property type="evidence" value="ECO:0007669"/>
    <property type="project" value="TreeGrafter"/>
</dbReference>
<proteinExistence type="inferred from homology"/>
<gene>
    <name evidence="8" type="ORF">M409DRAFT_69796</name>
</gene>
<evidence type="ECO:0000313" key="9">
    <source>
        <dbReference type="Proteomes" id="UP000799537"/>
    </source>
</evidence>
<dbReference type="GO" id="GO:0005874">
    <property type="term" value="C:microtubule"/>
    <property type="evidence" value="ECO:0007669"/>
    <property type="project" value="UniProtKB-KW"/>
</dbReference>
<dbReference type="EMBL" id="ML993619">
    <property type="protein sequence ID" value="KAF2161452.1"/>
    <property type="molecule type" value="Genomic_DNA"/>
</dbReference>
<sequence length="780" mass="87729">MSWTPSCLNWKTMARVYFQEMTQSRAMGFQQKQQFLHEDETPRLCTWESLEKRNLSDTERVPLISEAGPAAFDAAINLLPQLRNDVGVLPQDYALRALCNLALGRSSTIFQWNAKILRFEQTLKGASITGVSRACLDSLAEEIIDTGSTIAKLRTVAERQRYAKIPSATLALNSCVRSILNAIDECMSEQLSSVRSVLQLQNLLAAPKRLLSVLEALVEATKQCESDESVISAVSDHIYDQVQTQYDLCAVLRALLARVSVPWLERLATDIGFCSTETALASGYSIDSDNMSGLEQAITFVDADYKDLIRETKRAVKILRTQDEYHYLLRGDEQAFNALVNPTLDRTELLNISKTYEQMMANRLRSDPAAITSNTLDKLGQPTGRARPENIELATDLSTTPLERIRPLVQTQQRLVNGILLRRLFREHNLRHHLEVQKSYQLLGNADFVLRLSTALFSQETQSAERRRGATLTGEVMGLRLGATHEERWPPASSELQLTLMGILNETYGKISEKKSANGAALPGGLSFSIRQLPESEIDRVLDPNSVYALDFLRLQYTTTPPLDAVITSDTLDKYDGTFRFLLRLLRVGHVTSTLKKVLSSHWKPGHPDVEACKFVQEANQVVCVLMSHAMELGIIQPWRSFQRSIDGLVQVLAREDEAGEIGTKVTLGVEGLRCLHEQCLESIRGRLFLKRRQAKLRQAIEDALNAILKATFALQRDDKQVRAIFKDNKSSFTQSTKEIVKLLQEIVDKPLKTISAAEAEDMEVSRILLSRLNWNEYYT</sequence>
<dbReference type="Pfam" id="PF17681">
    <property type="entry name" value="GCP_N_terminal"/>
    <property type="match status" value="1"/>
</dbReference>
<dbReference type="PANTHER" id="PTHR19302:SF70">
    <property type="entry name" value="GAMMA-TUBULIN COMPLEX COMPONENT 6"/>
    <property type="match status" value="1"/>
</dbReference>
<evidence type="ECO:0000256" key="5">
    <source>
        <dbReference type="RuleBase" id="RU363050"/>
    </source>
</evidence>
<dbReference type="GO" id="GO:0007020">
    <property type="term" value="P:microtubule nucleation"/>
    <property type="evidence" value="ECO:0007669"/>
    <property type="project" value="InterPro"/>
</dbReference>
<dbReference type="GO" id="GO:0051225">
    <property type="term" value="P:spindle assembly"/>
    <property type="evidence" value="ECO:0007669"/>
    <property type="project" value="TreeGrafter"/>
</dbReference>
<keyword evidence="4 5" id="KW-0206">Cytoskeleton</keyword>
<dbReference type="Gene3D" id="1.20.120.1900">
    <property type="entry name" value="Gamma-tubulin complex, C-terminal domain"/>
    <property type="match status" value="1"/>
</dbReference>
<evidence type="ECO:0000256" key="4">
    <source>
        <dbReference type="ARBA" id="ARBA00023212"/>
    </source>
</evidence>
<evidence type="ECO:0000256" key="2">
    <source>
        <dbReference type="ARBA" id="ARBA00022490"/>
    </source>
</evidence>
<evidence type="ECO:0000313" key="8">
    <source>
        <dbReference type="EMBL" id="KAF2161452.1"/>
    </source>
</evidence>
<dbReference type="PANTHER" id="PTHR19302">
    <property type="entry name" value="GAMMA TUBULIN COMPLEX PROTEIN"/>
    <property type="match status" value="1"/>
</dbReference>
<comment type="subcellular location">
    <subcellularLocation>
        <location evidence="5">Cytoplasm</location>
        <location evidence="5">Cytoskeleton</location>
        <location evidence="5">Microtubule organizing center</location>
    </subcellularLocation>
</comment>
<dbReference type="OrthoDB" id="775571at2759"/>
<dbReference type="GO" id="GO:0043015">
    <property type="term" value="F:gamma-tubulin binding"/>
    <property type="evidence" value="ECO:0007669"/>
    <property type="project" value="InterPro"/>
</dbReference>
<dbReference type="AlphaFoldDB" id="A0A6A6C6E6"/>
<dbReference type="RefSeq" id="XP_033662341.1">
    <property type="nucleotide sequence ID" value="XM_033818444.1"/>
</dbReference>
<dbReference type="GO" id="GO:0051011">
    <property type="term" value="F:microtubule minus-end binding"/>
    <property type="evidence" value="ECO:0007669"/>
    <property type="project" value="TreeGrafter"/>
</dbReference>
<keyword evidence="9" id="KW-1185">Reference proteome</keyword>
<evidence type="ECO:0000259" key="7">
    <source>
        <dbReference type="Pfam" id="PF17681"/>
    </source>
</evidence>
<evidence type="ECO:0000259" key="6">
    <source>
        <dbReference type="Pfam" id="PF04130"/>
    </source>
</evidence>
<dbReference type="GO" id="GO:0000922">
    <property type="term" value="C:spindle pole"/>
    <property type="evidence" value="ECO:0007669"/>
    <property type="project" value="InterPro"/>
</dbReference>
<dbReference type="GeneID" id="54571716"/>